<dbReference type="InterPro" id="IPR016897">
    <property type="entry name" value="SKP1"/>
</dbReference>
<evidence type="ECO:0000259" key="5">
    <source>
        <dbReference type="Pfam" id="PF01466"/>
    </source>
</evidence>
<dbReference type="PANTHER" id="PTHR11165">
    <property type="entry name" value="SKP1"/>
    <property type="match status" value="1"/>
</dbReference>
<dbReference type="InterPro" id="IPR016072">
    <property type="entry name" value="Skp1_comp_dimer"/>
</dbReference>
<comment type="subunit">
    <text evidence="3">Component of the SCF (SKP1-CUL1-F-box protein) E3 ubiquitin ligase complexes.</text>
</comment>
<dbReference type="Gene3D" id="3.30.710.10">
    <property type="entry name" value="Potassium Channel Kv1.1, Chain A"/>
    <property type="match status" value="1"/>
</dbReference>
<name>A0A9W7XY17_9FUNG</name>
<dbReference type="AlphaFoldDB" id="A0A9W7XY17"/>
<dbReference type="PIRSF" id="PIRSF028729">
    <property type="entry name" value="E3_ubiquit_lig_SCF_Skp"/>
    <property type="match status" value="1"/>
</dbReference>
<feature type="domain" description="SKP1 component dimerisation" evidence="5">
    <location>
        <begin position="123"/>
        <end position="170"/>
    </location>
</feature>
<evidence type="ECO:0000256" key="3">
    <source>
        <dbReference type="PIRNR" id="PIRNR028729"/>
    </source>
</evidence>
<sequence>MSAVDGPEPPVVQQIMVKLVSSDNEEFEVSMAVAELSMLLKNMLGDLGETEDAIPLPNVTGKVLAKVIEYCEHHQNDPPLIMDEYDDVPKRADDIAPWDEMFMKVDQEMLFEILLASNYMDIKPLLDLGCKTVANMIRGKSAEEIRKQFNIVNDFTEEELAQIKKENEWAETN</sequence>
<keyword evidence="8" id="KW-1185">Reference proteome</keyword>
<keyword evidence="4" id="KW-0175">Coiled coil</keyword>
<evidence type="ECO:0000256" key="2">
    <source>
        <dbReference type="ARBA" id="ARBA00022786"/>
    </source>
</evidence>
<accession>A0A9W7XY17</accession>
<dbReference type="InterPro" id="IPR001232">
    <property type="entry name" value="SKP1-like"/>
</dbReference>
<evidence type="ECO:0000256" key="4">
    <source>
        <dbReference type="SAM" id="Coils"/>
    </source>
</evidence>
<dbReference type="Proteomes" id="UP001143981">
    <property type="component" value="Unassembled WGS sequence"/>
</dbReference>
<comment type="function">
    <text evidence="3">Essential component of the SCF (SKP1-CUL1-F-box protein) E3 ubiquitin ligase complexes, which mediate the ubiquitination and subsequent proteasomal degradation of target proteins.</text>
</comment>
<dbReference type="OrthoDB" id="2342932at2759"/>
<evidence type="ECO:0000313" key="8">
    <source>
        <dbReference type="Proteomes" id="UP001143981"/>
    </source>
</evidence>
<dbReference type="CDD" id="cd18322">
    <property type="entry name" value="BTB_POZ_SKP1"/>
    <property type="match status" value="1"/>
</dbReference>
<comment type="pathway">
    <text evidence="3">Protein modification; protein ubiquitination.</text>
</comment>
<comment type="caution">
    <text evidence="7">The sequence shown here is derived from an EMBL/GenBank/DDBJ whole genome shotgun (WGS) entry which is preliminary data.</text>
</comment>
<dbReference type="Pfam" id="PF03931">
    <property type="entry name" value="Skp1_POZ"/>
    <property type="match status" value="1"/>
</dbReference>
<dbReference type="InterPro" id="IPR016073">
    <property type="entry name" value="Skp1_comp_POZ"/>
</dbReference>
<feature type="coiled-coil region" evidence="4">
    <location>
        <begin position="146"/>
        <end position="173"/>
    </location>
</feature>
<dbReference type="InterPro" id="IPR036296">
    <property type="entry name" value="SKP1-like_dim_sf"/>
</dbReference>
<proteinExistence type="inferred from homology"/>
<keyword evidence="2 3" id="KW-0833">Ubl conjugation pathway</keyword>
<comment type="similarity">
    <text evidence="1 3">Belongs to the SKP1 family.</text>
</comment>
<dbReference type="GO" id="GO:0006511">
    <property type="term" value="P:ubiquitin-dependent protein catabolic process"/>
    <property type="evidence" value="ECO:0007669"/>
    <property type="project" value="InterPro"/>
</dbReference>
<dbReference type="SMART" id="SM00512">
    <property type="entry name" value="Skp1"/>
    <property type="match status" value="1"/>
</dbReference>
<dbReference type="InterPro" id="IPR011333">
    <property type="entry name" value="SKP1/BTB/POZ_sf"/>
</dbReference>
<dbReference type="SUPFAM" id="SSF54695">
    <property type="entry name" value="POZ domain"/>
    <property type="match status" value="1"/>
</dbReference>
<organism evidence="7 8">
    <name type="scientific">Coemansia biformis</name>
    <dbReference type="NCBI Taxonomy" id="1286918"/>
    <lineage>
        <taxon>Eukaryota</taxon>
        <taxon>Fungi</taxon>
        <taxon>Fungi incertae sedis</taxon>
        <taxon>Zoopagomycota</taxon>
        <taxon>Kickxellomycotina</taxon>
        <taxon>Kickxellomycetes</taxon>
        <taxon>Kickxellales</taxon>
        <taxon>Kickxellaceae</taxon>
        <taxon>Coemansia</taxon>
    </lineage>
</organism>
<dbReference type="Pfam" id="PF01466">
    <property type="entry name" value="Skp1"/>
    <property type="match status" value="1"/>
</dbReference>
<feature type="domain" description="SKP1 component POZ" evidence="6">
    <location>
        <begin position="16"/>
        <end position="76"/>
    </location>
</feature>
<evidence type="ECO:0000256" key="1">
    <source>
        <dbReference type="ARBA" id="ARBA00009993"/>
    </source>
</evidence>
<protein>
    <recommendedName>
        <fullName evidence="3">E3 ubiquitin ligase complex SCF subunit</fullName>
    </recommendedName>
</protein>
<evidence type="ECO:0000259" key="6">
    <source>
        <dbReference type="Pfam" id="PF03931"/>
    </source>
</evidence>
<dbReference type="EMBL" id="JANBOI010002740">
    <property type="protein sequence ID" value="KAJ1720090.1"/>
    <property type="molecule type" value="Genomic_DNA"/>
</dbReference>
<evidence type="ECO:0000313" key="7">
    <source>
        <dbReference type="EMBL" id="KAJ1720090.1"/>
    </source>
</evidence>
<dbReference type="FunFam" id="3.30.710.10:FF:000026">
    <property type="entry name" value="E3 ubiquitin ligase complex SCF subunit"/>
    <property type="match status" value="1"/>
</dbReference>
<dbReference type="SUPFAM" id="SSF81382">
    <property type="entry name" value="Skp1 dimerisation domain-like"/>
    <property type="match status" value="1"/>
</dbReference>
<gene>
    <name evidence="7" type="primary">SKP1_2</name>
    <name evidence="7" type="ORF">LPJ61_006209</name>
</gene>
<reference evidence="7" key="1">
    <citation type="submission" date="2022-07" db="EMBL/GenBank/DDBJ databases">
        <title>Phylogenomic reconstructions and comparative analyses of Kickxellomycotina fungi.</title>
        <authorList>
            <person name="Reynolds N.K."/>
            <person name="Stajich J.E."/>
            <person name="Barry K."/>
            <person name="Grigoriev I.V."/>
            <person name="Crous P."/>
            <person name="Smith M.E."/>
        </authorList>
    </citation>
    <scope>NUCLEOTIDE SEQUENCE</scope>
    <source>
        <strain evidence="7">BCRC 34381</strain>
    </source>
</reference>